<evidence type="ECO:0000313" key="2">
    <source>
        <dbReference type="WBParaSite" id="ES5_v2.g28127.t1"/>
    </source>
</evidence>
<accession>A0AC34GER2</accession>
<name>A0AC34GER2_9BILA</name>
<dbReference type="Proteomes" id="UP000887579">
    <property type="component" value="Unplaced"/>
</dbReference>
<reference evidence="2" key="1">
    <citation type="submission" date="2022-11" db="UniProtKB">
        <authorList>
            <consortium name="WormBaseParasite"/>
        </authorList>
    </citation>
    <scope>IDENTIFICATION</scope>
</reference>
<evidence type="ECO:0000313" key="1">
    <source>
        <dbReference type="Proteomes" id="UP000887579"/>
    </source>
</evidence>
<protein>
    <submittedName>
        <fullName evidence="2">Uncharacterized protein</fullName>
    </submittedName>
</protein>
<proteinExistence type="predicted"/>
<organism evidence="1 2">
    <name type="scientific">Panagrolaimus sp. ES5</name>
    <dbReference type="NCBI Taxonomy" id="591445"/>
    <lineage>
        <taxon>Eukaryota</taxon>
        <taxon>Metazoa</taxon>
        <taxon>Ecdysozoa</taxon>
        <taxon>Nematoda</taxon>
        <taxon>Chromadorea</taxon>
        <taxon>Rhabditida</taxon>
        <taxon>Tylenchina</taxon>
        <taxon>Panagrolaimomorpha</taxon>
        <taxon>Panagrolaimoidea</taxon>
        <taxon>Panagrolaimidae</taxon>
        <taxon>Panagrolaimus</taxon>
    </lineage>
</organism>
<sequence>ASHYAGKALNKVNKYAPYFNAGFQSINALAAIKKDFDNGTFDNTIDAAANIARKKLGWLGDGIYAVFAIKKDFANKTFNNTVKAVAEIAGGRLGGWAGAKIGAVVGSYFGPI</sequence>
<dbReference type="WBParaSite" id="ES5_v2.g28127.t1">
    <property type="protein sequence ID" value="ES5_v2.g28127.t1"/>
    <property type="gene ID" value="ES5_v2.g28127"/>
</dbReference>